<dbReference type="PANTHER" id="PTHR16943">
    <property type="entry name" value="2-METHYLCITRATE DEHYDRATASE-RELATED"/>
    <property type="match status" value="1"/>
</dbReference>
<dbReference type="Pfam" id="PF03972">
    <property type="entry name" value="MmgE_PrpD_N"/>
    <property type="match status" value="1"/>
</dbReference>
<feature type="domain" description="MmgE/PrpD C-terminal" evidence="3">
    <location>
        <begin position="271"/>
        <end position="422"/>
    </location>
</feature>
<dbReference type="InterPro" id="IPR042188">
    <property type="entry name" value="MmgE/PrpD_sf_2"/>
</dbReference>
<feature type="domain" description="MmgE/PrpD N-terminal" evidence="2">
    <location>
        <begin position="9"/>
        <end position="249"/>
    </location>
</feature>
<evidence type="ECO:0000256" key="1">
    <source>
        <dbReference type="ARBA" id="ARBA00006174"/>
    </source>
</evidence>
<comment type="caution">
    <text evidence="4">The sequence shown here is derived from an EMBL/GenBank/DDBJ whole genome shotgun (WGS) entry which is preliminary data.</text>
</comment>
<dbReference type="SUPFAM" id="SSF103378">
    <property type="entry name" value="2-methylcitrate dehydratase PrpD"/>
    <property type="match status" value="1"/>
</dbReference>
<dbReference type="Gene3D" id="3.30.1330.120">
    <property type="entry name" value="2-methylcitrate dehydratase PrpD"/>
    <property type="match status" value="1"/>
</dbReference>
<dbReference type="RefSeq" id="WP_310459143.1">
    <property type="nucleotide sequence ID" value="NZ_JAVKPH010000043.1"/>
</dbReference>
<dbReference type="Proteomes" id="UP001247754">
    <property type="component" value="Unassembled WGS sequence"/>
</dbReference>
<dbReference type="InterPro" id="IPR042183">
    <property type="entry name" value="MmgE/PrpD_sf_1"/>
</dbReference>
<organism evidence="4 5">
    <name type="scientific">Ruixingdingia sedimenti</name>
    <dbReference type="NCBI Taxonomy" id="3073604"/>
    <lineage>
        <taxon>Bacteria</taxon>
        <taxon>Pseudomonadati</taxon>
        <taxon>Pseudomonadota</taxon>
        <taxon>Alphaproteobacteria</taxon>
        <taxon>Rhodobacterales</taxon>
        <taxon>Paracoccaceae</taxon>
        <taxon>Ruixingdingia</taxon>
    </lineage>
</organism>
<evidence type="ECO:0000259" key="2">
    <source>
        <dbReference type="Pfam" id="PF03972"/>
    </source>
</evidence>
<name>A0ABU1FDT9_9RHOB</name>
<evidence type="ECO:0000313" key="4">
    <source>
        <dbReference type="EMBL" id="MDR5655030.1"/>
    </source>
</evidence>
<protein>
    <submittedName>
        <fullName evidence="4">MmgE/PrpD family protein</fullName>
    </submittedName>
</protein>
<accession>A0ABU1FDT9</accession>
<dbReference type="PANTHER" id="PTHR16943:SF8">
    <property type="entry name" value="2-METHYLCITRATE DEHYDRATASE"/>
    <property type="match status" value="1"/>
</dbReference>
<dbReference type="InterPro" id="IPR036148">
    <property type="entry name" value="MmgE/PrpD_sf"/>
</dbReference>
<evidence type="ECO:0000259" key="3">
    <source>
        <dbReference type="Pfam" id="PF19305"/>
    </source>
</evidence>
<dbReference type="EMBL" id="JAVKPH010000043">
    <property type="protein sequence ID" value="MDR5655030.1"/>
    <property type="molecule type" value="Genomic_DNA"/>
</dbReference>
<comment type="similarity">
    <text evidence="1">Belongs to the PrpD family.</text>
</comment>
<reference evidence="4 5" key="1">
    <citation type="submission" date="2023-09" db="EMBL/GenBank/DDBJ databases">
        <title>Xinfangfangia sedmenti sp. nov., isolated the sedment.</title>
        <authorList>
            <person name="Xu L."/>
        </authorList>
    </citation>
    <scope>NUCLEOTIDE SEQUENCE [LARGE SCALE GENOMIC DNA]</scope>
    <source>
        <strain evidence="4 5">LG-4</strain>
    </source>
</reference>
<keyword evidence="5" id="KW-1185">Reference proteome</keyword>
<evidence type="ECO:0000313" key="5">
    <source>
        <dbReference type="Proteomes" id="UP001247754"/>
    </source>
</evidence>
<sequence>MTLPAFEHRLAAHVLSERAELCGAAERHTVRRALLDTIACAVAGKQEPAALVARTYARRLAPSGGEASLWAGGGKLPVELAAWVNGIEAHVLDFDDVSSPMRGHPSVAMLPALIAIAEARDMALHAVEEAYEAAYDALCRMSRAVAVAHYAHGWHTTATLGTLAGVMGCARLIGLDETRFCHALGIALAQLAGSRGNFGTMAKSLQAGQAGMIAVRSALLAEAGFDGAVDALSGPQGFLRLYTQGGNFTHILDGAAAPSELARSGLEVKKYPLCYATHRALDAVLDLRADHGLRLDDVARVEVRCSHGAFVPLIHNRPRTGLEAKFSIEYAMIAALADGAITLASFDDTAVRRGTIQWRLADVAVIEAAGAVMPRWAEVTLALRDGRSLTRRADRLRGSAELPLGDDDLRRKALDCFAHGGSQQGPAVASALLGRADLSVRDLLAML</sequence>
<dbReference type="InterPro" id="IPR045337">
    <property type="entry name" value="MmgE_PrpD_C"/>
</dbReference>
<proteinExistence type="inferred from homology"/>
<gene>
    <name evidence="4" type="ORF">RGD00_20670</name>
</gene>
<dbReference type="InterPro" id="IPR045336">
    <property type="entry name" value="MmgE_PrpD_N"/>
</dbReference>
<dbReference type="Gene3D" id="1.10.4100.10">
    <property type="entry name" value="2-methylcitrate dehydratase PrpD"/>
    <property type="match status" value="1"/>
</dbReference>
<dbReference type="InterPro" id="IPR005656">
    <property type="entry name" value="MmgE_PrpD"/>
</dbReference>
<dbReference type="Pfam" id="PF19305">
    <property type="entry name" value="MmgE_PrpD_C"/>
    <property type="match status" value="1"/>
</dbReference>